<proteinExistence type="predicted"/>
<keyword evidence="1" id="KW-0812">Transmembrane</keyword>
<gene>
    <name evidence="2" type="ORF">CUS_4669</name>
</gene>
<dbReference type="EMBL" id="ADKM02000131">
    <property type="protein sequence ID" value="EGC01281.1"/>
    <property type="molecule type" value="Genomic_DNA"/>
</dbReference>
<name>E9SHG6_RUMAL</name>
<keyword evidence="1" id="KW-1133">Transmembrane helix</keyword>
<dbReference type="Proteomes" id="UP000004259">
    <property type="component" value="Unassembled WGS sequence"/>
</dbReference>
<evidence type="ECO:0000313" key="2">
    <source>
        <dbReference type="EMBL" id="EGC01281.1"/>
    </source>
</evidence>
<keyword evidence="1" id="KW-0472">Membrane</keyword>
<accession>E9SHG6</accession>
<reference evidence="2 3" key="1">
    <citation type="submission" date="2011-02" db="EMBL/GenBank/DDBJ databases">
        <authorList>
            <person name="Nelson K.E."/>
            <person name="Sutton G."/>
            <person name="Torralba M."/>
            <person name="Durkin S."/>
            <person name="Harkins D."/>
            <person name="Montgomery R."/>
            <person name="Ziemer C."/>
            <person name="Klaassens E."/>
            <person name="Ocuiv P."/>
            <person name="Morrison M."/>
        </authorList>
    </citation>
    <scope>NUCLEOTIDE SEQUENCE [LARGE SCALE GENOMIC DNA]</scope>
    <source>
        <strain evidence="2 3">8</strain>
    </source>
</reference>
<organism evidence="2 3">
    <name type="scientific">Ruminococcus albus 8</name>
    <dbReference type="NCBI Taxonomy" id="246199"/>
    <lineage>
        <taxon>Bacteria</taxon>
        <taxon>Bacillati</taxon>
        <taxon>Bacillota</taxon>
        <taxon>Clostridia</taxon>
        <taxon>Eubacteriales</taxon>
        <taxon>Oscillospiraceae</taxon>
        <taxon>Ruminococcus</taxon>
    </lineage>
</organism>
<dbReference type="AlphaFoldDB" id="E9SHG6"/>
<evidence type="ECO:0000256" key="1">
    <source>
        <dbReference type="SAM" id="Phobius"/>
    </source>
</evidence>
<evidence type="ECO:0000313" key="3">
    <source>
        <dbReference type="Proteomes" id="UP000004259"/>
    </source>
</evidence>
<protein>
    <submittedName>
        <fullName evidence="2">Uncharacterized protein</fullName>
    </submittedName>
</protein>
<keyword evidence="3" id="KW-1185">Reference proteome</keyword>
<comment type="caution">
    <text evidence="2">The sequence shown here is derived from an EMBL/GenBank/DDBJ whole genome shotgun (WGS) entry which is preliminary data.</text>
</comment>
<feature type="transmembrane region" description="Helical" evidence="1">
    <location>
        <begin position="12"/>
        <end position="33"/>
    </location>
</feature>
<sequence length="47" mass="5356">MDLFEINKQIITFRIICLMIVFQLAVPIVSPVISFADEVYKIGAERA</sequence>